<dbReference type="InterPro" id="IPR036691">
    <property type="entry name" value="Endo/exonu/phosph_ase_sf"/>
</dbReference>
<sequence length="115" mass="13142">MTGYGVLVLVSVYLPPKKKLLQSDLEAPLPSGDAVILFGDLNSKPKLLKWKLFKMFDESITFDDREKAECLADSIDQQDSDNPSYDFDVHSVEEECSRRKRSSALRRTDRVNILF</sequence>
<protein>
    <recommendedName>
        <fullName evidence="3">Endonuclease/exonuclease/phosphatase domain-containing protein</fullName>
    </recommendedName>
</protein>
<dbReference type="Proteomes" id="UP000299102">
    <property type="component" value="Unassembled WGS sequence"/>
</dbReference>
<dbReference type="SUPFAM" id="SSF56219">
    <property type="entry name" value="DNase I-like"/>
    <property type="match status" value="1"/>
</dbReference>
<dbReference type="EMBL" id="BGZK01000353">
    <property type="protein sequence ID" value="GBP38700.1"/>
    <property type="molecule type" value="Genomic_DNA"/>
</dbReference>
<gene>
    <name evidence="1" type="ORF">EVAR_22349_1</name>
</gene>
<dbReference type="AlphaFoldDB" id="A0A4C1VJE2"/>
<accession>A0A4C1VJE2</accession>
<dbReference type="OrthoDB" id="6783867at2759"/>
<evidence type="ECO:0000313" key="2">
    <source>
        <dbReference type="Proteomes" id="UP000299102"/>
    </source>
</evidence>
<keyword evidence="2" id="KW-1185">Reference proteome</keyword>
<reference evidence="1 2" key="1">
    <citation type="journal article" date="2019" name="Commun. Biol.">
        <title>The bagworm genome reveals a unique fibroin gene that provides high tensile strength.</title>
        <authorList>
            <person name="Kono N."/>
            <person name="Nakamura H."/>
            <person name="Ohtoshi R."/>
            <person name="Tomita M."/>
            <person name="Numata K."/>
            <person name="Arakawa K."/>
        </authorList>
    </citation>
    <scope>NUCLEOTIDE SEQUENCE [LARGE SCALE GENOMIC DNA]</scope>
</reference>
<proteinExistence type="predicted"/>
<evidence type="ECO:0000313" key="1">
    <source>
        <dbReference type="EMBL" id="GBP38700.1"/>
    </source>
</evidence>
<evidence type="ECO:0008006" key="3">
    <source>
        <dbReference type="Google" id="ProtNLM"/>
    </source>
</evidence>
<name>A0A4C1VJE2_EUMVA</name>
<organism evidence="1 2">
    <name type="scientific">Eumeta variegata</name>
    <name type="common">Bagworm moth</name>
    <name type="synonym">Eumeta japonica</name>
    <dbReference type="NCBI Taxonomy" id="151549"/>
    <lineage>
        <taxon>Eukaryota</taxon>
        <taxon>Metazoa</taxon>
        <taxon>Ecdysozoa</taxon>
        <taxon>Arthropoda</taxon>
        <taxon>Hexapoda</taxon>
        <taxon>Insecta</taxon>
        <taxon>Pterygota</taxon>
        <taxon>Neoptera</taxon>
        <taxon>Endopterygota</taxon>
        <taxon>Lepidoptera</taxon>
        <taxon>Glossata</taxon>
        <taxon>Ditrysia</taxon>
        <taxon>Tineoidea</taxon>
        <taxon>Psychidae</taxon>
        <taxon>Oiketicinae</taxon>
        <taxon>Eumeta</taxon>
    </lineage>
</organism>
<comment type="caution">
    <text evidence="1">The sequence shown here is derived from an EMBL/GenBank/DDBJ whole genome shotgun (WGS) entry which is preliminary data.</text>
</comment>